<dbReference type="EMBL" id="BPLR01004888">
    <property type="protein sequence ID" value="GIX98305.1"/>
    <property type="molecule type" value="Genomic_DNA"/>
</dbReference>
<dbReference type="AlphaFoldDB" id="A0AAV4PMW9"/>
<accession>A0AAV4PMW9</accession>
<name>A0AAV4PMW9_CAEEX</name>
<evidence type="ECO:0000313" key="2">
    <source>
        <dbReference type="EMBL" id="GIX98305.1"/>
    </source>
</evidence>
<feature type="region of interest" description="Disordered" evidence="1">
    <location>
        <begin position="48"/>
        <end position="67"/>
    </location>
</feature>
<feature type="region of interest" description="Disordered" evidence="1">
    <location>
        <begin position="1"/>
        <end position="39"/>
    </location>
</feature>
<feature type="compositionally biased region" description="Basic and acidic residues" evidence="1">
    <location>
        <begin position="1"/>
        <end position="19"/>
    </location>
</feature>
<evidence type="ECO:0000256" key="1">
    <source>
        <dbReference type="SAM" id="MobiDB-lite"/>
    </source>
</evidence>
<protein>
    <submittedName>
        <fullName evidence="2">Uncharacterized protein</fullName>
    </submittedName>
</protein>
<comment type="caution">
    <text evidence="2">The sequence shown here is derived from an EMBL/GenBank/DDBJ whole genome shotgun (WGS) entry which is preliminary data.</text>
</comment>
<gene>
    <name evidence="2" type="ORF">CEXT_362741</name>
</gene>
<sequence length="147" mass="16693">MERKIKELSNQKKGLEKQYPKARTPPQNPNNVNRPQFNANFAQVTPNVSYANAPSSNTTSPQSNVNPIFNPNIIQQAPFFNHDEIHKTLFILEAIDNLFTSSTSKLAETKAPEDKFFVLLNGLAKSKSTQNHPFRALFMLLECMWTN</sequence>
<dbReference type="Proteomes" id="UP001054945">
    <property type="component" value="Unassembled WGS sequence"/>
</dbReference>
<keyword evidence="3" id="KW-1185">Reference proteome</keyword>
<proteinExistence type="predicted"/>
<evidence type="ECO:0000313" key="3">
    <source>
        <dbReference type="Proteomes" id="UP001054945"/>
    </source>
</evidence>
<organism evidence="2 3">
    <name type="scientific">Caerostris extrusa</name>
    <name type="common">Bark spider</name>
    <name type="synonym">Caerostris bankana</name>
    <dbReference type="NCBI Taxonomy" id="172846"/>
    <lineage>
        <taxon>Eukaryota</taxon>
        <taxon>Metazoa</taxon>
        <taxon>Ecdysozoa</taxon>
        <taxon>Arthropoda</taxon>
        <taxon>Chelicerata</taxon>
        <taxon>Arachnida</taxon>
        <taxon>Araneae</taxon>
        <taxon>Araneomorphae</taxon>
        <taxon>Entelegynae</taxon>
        <taxon>Araneoidea</taxon>
        <taxon>Araneidae</taxon>
        <taxon>Caerostris</taxon>
    </lineage>
</organism>
<feature type="compositionally biased region" description="Low complexity" evidence="1">
    <location>
        <begin position="29"/>
        <end position="39"/>
    </location>
</feature>
<reference evidence="2 3" key="1">
    <citation type="submission" date="2021-06" db="EMBL/GenBank/DDBJ databases">
        <title>Caerostris extrusa draft genome.</title>
        <authorList>
            <person name="Kono N."/>
            <person name="Arakawa K."/>
        </authorList>
    </citation>
    <scope>NUCLEOTIDE SEQUENCE [LARGE SCALE GENOMIC DNA]</scope>
</reference>